<evidence type="ECO:0000256" key="9">
    <source>
        <dbReference type="ARBA" id="ARBA00053180"/>
    </source>
</evidence>
<evidence type="ECO:0000256" key="16">
    <source>
        <dbReference type="ARBA" id="ARBA00093667"/>
    </source>
</evidence>
<comment type="similarity">
    <text evidence="2">Belongs to the eukaryotic/archaeal PrmC-related family.</text>
</comment>
<name>A0A811K3C9_9BILA</name>
<comment type="function">
    <text evidence="9">Methyltransferase that can methylate proteins and, to a lower extent, arsenic. Catalytic subunit of a heterodimer with TRMT112, which monomethylates 'Lys-12' of histone H4 (H4K12me1), a modification present at the promoters of numerous genes encoding cell cycle regulators. Catalytic subunit of a heterodimer with TRMT112, which catalyzes N5-methylation of Glu residue of proteins with a Gly-Gln-Xaa-Xaa-Xaa-Arg motif. Methylates ETF1 on 'Gln-185'; ETF1 needs to be complexed to ERF3 in its GTP-bound form to be efficiently methylated. May also play a role in the modulation of arsenic-induced toxicity by mediating the conversion of monomethylarsonous acid (3+) into the less toxic dimethylarsonic acid. It however only plays a limited role in arsenic metabolism compared with AS3MT.</text>
</comment>
<dbReference type="GO" id="GO:0003676">
    <property type="term" value="F:nucleic acid binding"/>
    <property type="evidence" value="ECO:0007669"/>
    <property type="project" value="InterPro"/>
</dbReference>
<evidence type="ECO:0000256" key="7">
    <source>
        <dbReference type="ARBA" id="ARBA00048619"/>
    </source>
</evidence>
<evidence type="ECO:0000259" key="17">
    <source>
        <dbReference type="Pfam" id="PF05175"/>
    </source>
</evidence>
<evidence type="ECO:0000313" key="19">
    <source>
        <dbReference type="Proteomes" id="UP000614601"/>
    </source>
</evidence>
<dbReference type="CDD" id="cd02440">
    <property type="entry name" value="AdoMet_MTases"/>
    <property type="match status" value="1"/>
</dbReference>
<dbReference type="Gene3D" id="3.40.50.150">
    <property type="entry name" value="Vaccinia Virus protein VP39"/>
    <property type="match status" value="1"/>
</dbReference>
<comment type="subcellular location">
    <subcellularLocation>
        <location evidence="1">Nucleus</location>
    </subcellularLocation>
</comment>
<evidence type="ECO:0000256" key="8">
    <source>
        <dbReference type="ARBA" id="ARBA00050903"/>
    </source>
</evidence>
<comment type="subunit">
    <text evidence="10">Heterodimer; heterodimerization with TRMT112 is required for S-adenosyl-L-methionine-binding.</text>
</comment>
<evidence type="ECO:0000256" key="12">
    <source>
        <dbReference type="ARBA" id="ARBA00076540"/>
    </source>
</evidence>
<dbReference type="PANTHER" id="PTHR45875:SF1">
    <property type="entry name" value="METHYLTRANSFERASE N6AMT1"/>
    <property type="match status" value="1"/>
</dbReference>
<dbReference type="Proteomes" id="UP000614601">
    <property type="component" value="Unassembled WGS sequence"/>
</dbReference>
<proteinExistence type="inferred from homology"/>
<dbReference type="GO" id="GO:0032259">
    <property type="term" value="P:methylation"/>
    <property type="evidence" value="ECO:0007669"/>
    <property type="project" value="UniProtKB-KW"/>
</dbReference>
<comment type="catalytic activity">
    <reaction evidence="8">
        <text>methylarsonous acid + S-adenosyl-L-methionine = dimethylarsinate + S-adenosyl-L-homocysteine + 2 H(+)</text>
        <dbReference type="Rhea" id="RHEA:11684"/>
        <dbReference type="ChEBI" id="CHEBI:15378"/>
        <dbReference type="ChEBI" id="CHEBI:16223"/>
        <dbReference type="ChEBI" id="CHEBI:17826"/>
        <dbReference type="ChEBI" id="CHEBI:57856"/>
        <dbReference type="ChEBI" id="CHEBI:59789"/>
    </reaction>
</comment>
<evidence type="ECO:0000256" key="6">
    <source>
        <dbReference type="ARBA" id="ARBA00023242"/>
    </source>
</evidence>
<evidence type="ECO:0000256" key="13">
    <source>
        <dbReference type="ARBA" id="ARBA00080992"/>
    </source>
</evidence>
<dbReference type="AlphaFoldDB" id="A0A811K3C9"/>
<dbReference type="FunFam" id="3.40.50.150:FF:000077">
    <property type="entry name" value="HemK methyltransferase family member 2"/>
    <property type="match status" value="1"/>
</dbReference>
<evidence type="ECO:0000256" key="15">
    <source>
        <dbReference type="ARBA" id="ARBA00093624"/>
    </source>
</evidence>
<accession>A0A811K3C9</accession>
<organism evidence="18 19">
    <name type="scientific">Bursaphelenchus okinawaensis</name>
    <dbReference type="NCBI Taxonomy" id="465554"/>
    <lineage>
        <taxon>Eukaryota</taxon>
        <taxon>Metazoa</taxon>
        <taxon>Ecdysozoa</taxon>
        <taxon>Nematoda</taxon>
        <taxon>Chromadorea</taxon>
        <taxon>Rhabditida</taxon>
        <taxon>Tylenchina</taxon>
        <taxon>Tylenchomorpha</taxon>
        <taxon>Aphelenchoidea</taxon>
        <taxon>Aphelenchoididae</taxon>
        <taxon>Bursaphelenchus</taxon>
    </lineage>
</organism>
<dbReference type="InterPro" id="IPR029063">
    <property type="entry name" value="SAM-dependent_MTases_sf"/>
</dbReference>
<dbReference type="SUPFAM" id="SSF53335">
    <property type="entry name" value="S-adenosyl-L-methionine-dependent methyltransferases"/>
    <property type="match status" value="1"/>
</dbReference>
<reference evidence="18" key="1">
    <citation type="submission" date="2020-09" db="EMBL/GenBank/DDBJ databases">
        <authorList>
            <person name="Kikuchi T."/>
        </authorList>
    </citation>
    <scope>NUCLEOTIDE SEQUENCE</scope>
    <source>
        <strain evidence="18">SH1</strain>
    </source>
</reference>
<evidence type="ECO:0000256" key="1">
    <source>
        <dbReference type="ARBA" id="ARBA00004123"/>
    </source>
</evidence>
<dbReference type="OrthoDB" id="406152at2759"/>
<dbReference type="PROSITE" id="PS00092">
    <property type="entry name" value="N6_MTASE"/>
    <property type="match status" value="1"/>
</dbReference>
<evidence type="ECO:0000256" key="2">
    <source>
        <dbReference type="ARBA" id="ARBA00006149"/>
    </source>
</evidence>
<dbReference type="Proteomes" id="UP000783686">
    <property type="component" value="Unassembled WGS sequence"/>
</dbReference>
<dbReference type="GO" id="GO:0005634">
    <property type="term" value="C:nucleus"/>
    <property type="evidence" value="ECO:0007669"/>
    <property type="project" value="UniProtKB-SubCell"/>
</dbReference>
<dbReference type="EMBL" id="CAJFDH010000002">
    <property type="protein sequence ID" value="CAD5210193.1"/>
    <property type="molecule type" value="Genomic_DNA"/>
</dbReference>
<evidence type="ECO:0000313" key="18">
    <source>
        <dbReference type="EMBL" id="CAD5210193.1"/>
    </source>
</evidence>
<evidence type="ECO:0000256" key="10">
    <source>
        <dbReference type="ARBA" id="ARBA00062344"/>
    </source>
</evidence>
<sequence>MTLPTPHYDLNLPDDVYPPSEDTFLFLDALEKDQEFITIVVKPSLAVEIGCGSGVVSSFFLNLPDLKPKPQILCIDINLNALEVTRATLKYNKVTGQLIRSNLLNGLEMDGKVDILLFNPPYVPTEEKAYDNLSRTYAGGAHGREELDRLLPRIPKLLSKPNGTFYLIALKQNDIKMLCDALKQDGIVGTVLMERRCGIEHFQCHCQVLHLHNTMDIYQCFRGVL</sequence>
<gene>
    <name evidence="18" type="ORF">BOKJ2_LOCUS3065</name>
</gene>
<dbReference type="InterPro" id="IPR052190">
    <property type="entry name" value="Euk-Arch_PrmC-MTase"/>
</dbReference>
<evidence type="ECO:0000256" key="11">
    <source>
        <dbReference type="ARBA" id="ARBA00075330"/>
    </source>
</evidence>
<dbReference type="GO" id="GO:0035657">
    <property type="term" value="C:eRF1 methyltransferase complex"/>
    <property type="evidence" value="ECO:0007669"/>
    <property type="project" value="TreeGrafter"/>
</dbReference>
<keyword evidence="5" id="KW-0949">S-adenosyl-L-methionine</keyword>
<evidence type="ECO:0000256" key="5">
    <source>
        <dbReference type="ARBA" id="ARBA00022691"/>
    </source>
</evidence>
<comment type="caution">
    <text evidence="18">The sequence shown here is derived from an EMBL/GenBank/DDBJ whole genome shotgun (WGS) entry which is preliminary data.</text>
</comment>
<evidence type="ECO:0000256" key="14">
    <source>
        <dbReference type="ARBA" id="ARBA00083337"/>
    </source>
</evidence>
<dbReference type="Pfam" id="PF05175">
    <property type="entry name" value="MTS"/>
    <property type="match status" value="1"/>
</dbReference>
<keyword evidence="19" id="KW-1185">Reference proteome</keyword>
<dbReference type="InterPro" id="IPR002052">
    <property type="entry name" value="DNA_methylase_N6_adenine_CS"/>
</dbReference>
<protein>
    <recommendedName>
        <fullName evidence="15">Methyltransferase HEMK2</fullName>
    </recommendedName>
    <alternativeName>
        <fullName evidence="14">HemK methyltransferase family member 2</fullName>
    </alternativeName>
    <alternativeName>
        <fullName evidence="12">Lysine N-methyltransferase 9</fullName>
    </alternativeName>
    <alternativeName>
        <fullName evidence="11">Methylarsonite methyltransferase N6AMT1</fullName>
    </alternativeName>
    <alternativeName>
        <fullName evidence="16">Methyltransferase N6AMT1</fullName>
    </alternativeName>
    <alternativeName>
        <fullName evidence="13">Protein N(5)-glutamine methyltransferase</fullName>
    </alternativeName>
</protein>
<dbReference type="EMBL" id="CAJFCW020000002">
    <property type="protein sequence ID" value="CAG9090852.1"/>
    <property type="molecule type" value="Genomic_DNA"/>
</dbReference>
<evidence type="ECO:0000256" key="3">
    <source>
        <dbReference type="ARBA" id="ARBA00022603"/>
    </source>
</evidence>
<keyword evidence="6" id="KW-0539">Nucleus</keyword>
<evidence type="ECO:0000256" key="4">
    <source>
        <dbReference type="ARBA" id="ARBA00022679"/>
    </source>
</evidence>
<keyword evidence="3" id="KW-0489">Methyltransferase</keyword>
<comment type="catalytic activity">
    <reaction evidence="7">
        <text>L-lysyl-[histone] + S-adenosyl-L-methionine = N(6)-methyl-L-lysyl-[histone] + S-adenosyl-L-homocysteine + H(+)</text>
        <dbReference type="Rhea" id="RHEA:10024"/>
        <dbReference type="Rhea" id="RHEA-COMP:9845"/>
        <dbReference type="Rhea" id="RHEA-COMP:9846"/>
        <dbReference type="ChEBI" id="CHEBI:15378"/>
        <dbReference type="ChEBI" id="CHEBI:29969"/>
        <dbReference type="ChEBI" id="CHEBI:57856"/>
        <dbReference type="ChEBI" id="CHEBI:59789"/>
        <dbReference type="ChEBI" id="CHEBI:61929"/>
    </reaction>
    <physiologicalReaction direction="left-to-right" evidence="7">
        <dbReference type="Rhea" id="RHEA:10025"/>
    </physiologicalReaction>
</comment>
<dbReference type="InterPro" id="IPR007848">
    <property type="entry name" value="Small_mtfrase_dom"/>
</dbReference>
<keyword evidence="4" id="KW-0808">Transferase</keyword>
<dbReference type="GO" id="GO:0036009">
    <property type="term" value="F:protein-glutamine N-methyltransferase activity"/>
    <property type="evidence" value="ECO:0007669"/>
    <property type="project" value="UniProtKB-ARBA"/>
</dbReference>
<dbReference type="PANTHER" id="PTHR45875">
    <property type="entry name" value="METHYLTRANSFERASE N6AMT1"/>
    <property type="match status" value="1"/>
</dbReference>
<feature type="domain" description="Methyltransferase small" evidence="17">
    <location>
        <begin position="46"/>
        <end position="130"/>
    </location>
</feature>